<evidence type="ECO:0000256" key="2">
    <source>
        <dbReference type="SAM" id="SignalP"/>
    </source>
</evidence>
<feature type="signal peptide" evidence="2">
    <location>
        <begin position="1"/>
        <end position="26"/>
    </location>
</feature>
<keyword evidence="4" id="KW-1185">Reference proteome</keyword>
<sequence length="130" mass="13669">MKNSGIKALCFIVGMSLTGVSTWLHASPTTSAPDKTSVTTAKSPSSSPSSDSKVEKAAKPLVAADEEEVSINTATAEQLATVLNGVGLKKAQAIVSYREQNGPFTQIEQLQEVPGIGSALIERNQSRLRL</sequence>
<feature type="compositionally biased region" description="Low complexity" evidence="1">
    <location>
        <begin position="35"/>
        <end position="51"/>
    </location>
</feature>
<evidence type="ECO:0000256" key="1">
    <source>
        <dbReference type="SAM" id="MobiDB-lite"/>
    </source>
</evidence>
<dbReference type="NCBIfam" id="TIGR00426">
    <property type="entry name" value="competence protein ComEA helix-hairpin-helix repeat region"/>
    <property type="match status" value="1"/>
</dbReference>
<dbReference type="Pfam" id="PF12836">
    <property type="entry name" value="HHH_3"/>
    <property type="match status" value="1"/>
</dbReference>
<dbReference type="InterPro" id="IPR004509">
    <property type="entry name" value="Competence_ComEA_HhH"/>
</dbReference>
<dbReference type="Gene3D" id="1.10.150.280">
    <property type="entry name" value="AF1531-like domain"/>
    <property type="match status" value="1"/>
</dbReference>
<proteinExistence type="predicted"/>
<keyword evidence="2" id="KW-0732">Signal</keyword>
<evidence type="ECO:0000313" key="3">
    <source>
        <dbReference type="EMBL" id="MEI7062722.1"/>
    </source>
</evidence>
<dbReference type="InterPro" id="IPR010994">
    <property type="entry name" value="RuvA_2-like"/>
</dbReference>
<gene>
    <name evidence="3" type="ORF">WCU84_03395</name>
</gene>
<feature type="region of interest" description="Disordered" evidence="1">
    <location>
        <begin position="25"/>
        <end position="59"/>
    </location>
</feature>
<reference evidence="3 4" key="1">
    <citation type="submission" date="2024-03" db="EMBL/GenBank/DDBJ databases">
        <title>Analysis of soft rot Pectobacteriaceae population diversity in US potato growing regions between 2016 and 2022.</title>
        <authorList>
            <person name="Ma X."/>
            <person name="Zhang X."/>
            <person name="Stodghill P."/>
            <person name="Rioux R."/>
            <person name="Babler B."/>
            <person name="Shrestha S."/>
            <person name="Babler B."/>
            <person name="Rivedal H."/>
            <person name="Frost K."/>
            <person name="Hao J."/>
            <person name="Secor G."/>
            <person name="Swingle B."/>
        </authorList>
    </citation>
    <scope>NUCLEOTIDE SEQUENCE [LARGE SCALE GENOMIC DNA]</scope>
    <source>
        <strain evidence="3 4">SR64</strain>
    </source>
</reference>
<dbReference type="RefSeq" id="WP_040002045.1">
    <property type="nucleotide sequence ID" value="NZ_CP161827.1"/>
</dbReference>
<name>A0ABU8JIC2_DICCH</name>
<dbReference type="InterPro" id="IPR051675">
    <property type="entry name" value="Endo/Exo/Phosphatase_dom_1"/>
</dbReference>
<dbReference type="Proteomes" id="UP001359469">
    <property type="component" value="Unassembled WGS sequence"/>
</dbReference>
<organism evidence="3 4">
    <name type="scientific">Dickeya chrysanthemi</name>
    <name type="common">Pectobacterium chrysanthemi</name>
    <name type="synonym">Erwinia chrysanthemi</name>
    <dbReference type="NCBI Taxonomy" id="556"/>
    <lineage>
        <taxon>Bacteria</taxon>
        <taxon>Pseudomonadati</taxon>
        <taxon>Pseudomonadota</taxon>
        <taxon>Gammaproteobacteria</taxon>
        <taxon>Enterobacterales</taxon>
        <taxon>Pectobacteriaceae</taxon>
        <taxon>Dickeya</taxon>
    </lineage>
</organism>
<feature type="chain" id="PRO_5045767556" evidence="2">
    <location>
        <begin position="27"/>
        <end position="130"/>
    </location>
</feature>
<accession>A0ABU8JIC2</accession>
<dbReference type="SUPFAM" id="SSF47781">
    <property type="entry name" value="RuvA domain 2-like"/>
    <property type="match status" value="1"/>
</dbReference>
<dbReference type="EMBL" id="JBBBOO010000002">
    <property type="protein sequence ID" value="MEI7062722.1"/>
    <property type="molecule type" value="Genomic_DNA"/>
</dbReference>
<dbReference type="PANTHER" id="PTHR21180">
    <property type="entry name" value="ENDONUCLEASE/EXONUCLEASE/PHOSPHATASE FAMILY DOMAIN-CONTAINING PROTEIN 1"/>
    <property type="match status" value="1"/>
</dbReference>
<dbReference type="PANTHER" id="PTHR21180:SF32">
    <property type="entry name" value="ENDONUCLEASE_EXONUCLEASE_PHOSPHATASE FAMILY DOMAIN-CONTAINING PROTEIN 1"/>
    <property type="match status" value="1"/>
</dbReference>
<evidence type="ECO:0000313" key="4">
    <source>
        <dbReference type="Proteomes" id="UP001359469"/>
    </source>
</evidence>
<protein>
    <submittedName>
        <fullName evidence="3">Helix-hairpin-helix domain-containing protein</fullName>
    </submittedName>
</protein>
<comment type="caution">
    <text evidence="3">The sequence shown here is derived from an EMBL/GenBank/DDBJ whole genome shotgun (WGS) entry which is preliminary data.</text>
</comment>